<dbReference type="SUPFAM" id="SSF46955">
    <property type="entry name" value="Putative DNA-binding domain"/>
    <property type="match status" value="1"/>
</dbReference>
<dbReference type="RefSeq" id="WP_072400468.1">
    <property type="nucleotide sequence ID" value="NZ_FPKV01000001.1"/>
</dbReference>
<keyword evidence="3" id="KW-1185">Reference proteome</keyword>
<feature type="domain" description="Helix-turn-helix" evidence="1">
    <location>
        <begin position="48"/>
        <end position="90"/>
    </location>
</feature>
<dbReference type="OrthoDB" id="1097811at2"/>
<dbReference type="AlphaFoldDB" id="A0A1K2IEW8"/>
<dbReference type="EMBL" id="FPKV01000001">
    <property type="protein sequence ID" value="SFZ90259.1"/>
    <property type="molecule type" value="Genomic_DNA"/>
</dbReference>
<dbReference type="InterPro" id="IPR009061">
    <property type="entry name" value="DNA-bd_dom_put_sf"/>
</dbReference>
<reference evidence="2 3" key="1">
    <citation type="submission" date="2016-10" db="EMBL/GenBank/DDBJ databases">
        <authorList>
            <person name="de Groot N.N."/>
        </authorList>
    </citation>
    <scope>NUCLEOTIDE SEQUENCE [LARGE SCALE GENOMIC DNA]</scope>
    <source>
        <strain evidence="2 3">DSM 18180</strain>
    </source>
</reference>
<dbReference type="InterPro" id="IPR041657">
    <property type="entry name" value="HTH_17"/>
</dbReference>
<sequence>MGQIQINNFNIADLEEAIKNVLHEAVTQAVLEQLNPTKKQTPKLFSRENTADILCVSLPTLHEWTKEGIISSYRIGGRVLYKEDDILNALTKTNFDLKRGGKSC</sequence>
<protein>
    <submittedName>
        <fullName evidence="2">DNA binding domain-containing protein, excisionase family</fullName>
    </submittedName>
</protein>
<organism evidence="2 3">
    <name type="scientific">Flaviramulus basaltis</name>
    <dbReference type="NCBI Taxonomy" id="369401"/>
    <lineage>
        <taxon>Bacteria</taxon>
        <taxon>Pseudomonadati</taxon>
        <taxon>Bacteroidota</taxon>
        <taxon>Flavobacteriia</taxon>
        <taxon>Flavobacteriales</taxon>
        <taxon>Flavobacteriaceae</taxon>
        <taxon>Flaviramulus</taxon>
    </lineage>
</organism>
<dbReference type="Pfam" id="PF12728">
    <property type="entry name" value="HTH_17"/>
    <property type="match status" value="1"/>
</dbReference>
<proteinExistence type="predicted"/>
<evidence type="ECO:0000313" key="2">
    <source>
        <dbReference type="EMBL" id="SFZ90259.1"/>
    </source>
</evidence>
<dbReference type="STRING" id="369401.SAMN05428642_101831"/>
<evidence type="ECO:0000259" key="1">
    <source>
        <dbReference type="Pfam" id="PF12728"/>
    </source>
</evidence>
<dbReference type="Proteomes" id="UP000182544">
    <property type="component" value="Unassembled WGS sequence"/>
</dbReference>
<accession>A0A1K2IEW8</accession>
<name>A0A1K2IEW8_9FLAO</name>
<gene>
    <name evidence="2" type="ORF">SAMN05428642_101831</name>
</gene>
<evidence type="ECO:0000313" key="3">
    <source>
        <dbReference type="Proteomes" id="UP000182544"/>
    </source>
</evidence>